<name>A0AAD7W5I5_9TELE</name>
<dbReference type="InterPro" id="IPR050934">
    <property type="entry name" value="ITIH"/>
</dbReference>
<dbReference type="GO" id="GO:0004867">
    <property type="term" value="F:serine-type endopeptidase inhibitor activity"/>
    <property type="evidence" value="ECO:0007669"/>
    <property type="project" value="InterPro"/>
</dbReference>
<dbReference type="PANTHER" id="PTHR10338:SF14">
    <property type="entry name" value="INTER-ALPHA-TRYPSIN INHIBITOR HEAVY CHAIN H2"/>
    <property type="match status" value="1"/>
</dbReference>
<dbReference type="EMBL" id="JAINUG010000269">
    <property type="protein sequence ID" value="KAJ8384552.1"/>
    <property type="molecule type" value="Genomic_DNA"/>
</dbReference>
<evidence type="ECO:0000259" key="1">
    <source>
        <dbReference type="Pfam" id="PF06668"/>
    </source>
</evidence>
<comment type="caution">
    <text evidence="2">The sequence shown here is derived from an EMBL/GenBank/DDBJ whole genome shotgun (WGS) entry which is preliminary data.</text>
</comment>
<reference evidence="2" key="1">
    <citation type="journal article" date="2023" name="Science">
        <title>Genome structures resolve the early diversification of teleost fishes.</title>
        <authorList>
            <person name="Parey E."/>
            <person name="Louis A."/>
            <person name="Montfort J."/>
            <person name="Bouchez O."/>
            <person name="Roques C."/>
            <person name="Iampietro C."/>
            <person name="Lluch J."/>
            <person name="Castinel A."/>
            <person name="Donnadieu C."/>
            <person name="Desvignes T."/>
            <person name="Floi Bucao C."/>
            <person name="Jouanno E."/>
            <person name="Wen M."/>
            <person name="Mejri S."/>
            <person name="Dirks R."/>
            <person name="Jansen H."/>
            <person name="Henkel C."/>
            <person name="Chen W.J."/>
            <person name="Zahm M."/>
            <person name="Cabau C."/>
            <person name="Klopp C."/>
            <person name="Thompson A.W."/>
            <person name="Robinson-Rechavi M."/>
            <person name="Braasch I."/>
            <person name="Lecointre G."/>
            <person name="Bobe J."/>
            <person name="Postlethwait J.H."/>
            <person name="Berthelot C."/>
            <person name="Roest Crollius H."/>
            <person name="Guiguen Y."/>
        </authorList>
    </citation>
    <scope>NUCLEOTIDE SEQUENCE</scope>
    <source>
        <strain evidence="2">NC1722</strain>
    </source>
</reference>
<proteinExistence type="predicted"/>
<feature type="domain" description="Inter-alpha-trypsin inhibitor heavy chain C-terminal" evidence="1">
    <location>
        <begin position="22"/>
        <end position="208"/>
    </location>
</feature>
<dbReference type="InterPro" id="IPR010600">
    <property type="entry name" value="ITI_HC_C"/>
</dbReference>
<dbReference type="GO" id="GO:0030212">
    <property type="term" value="P:hyaluronan metabolic process"/>
    <property type="evidence" value="ECO:0007669"/>
    <property type="project" value="InterPro"/>
</dbReference>
<protein>
    <recommendedName>
        <fullName evidence="1">Inter-alpha-trypsin inhibitor heavy chain C-terminal domain-containing protein</fullName>
    </recommendedName>
</protein>
<evidence type="ECO:0000313" key="2">
    <source>
        <dbReference type="EMBL" id="KAJ8384552.1"/>
    </source>
</evidence>
<accession>A0AAD7W5I5</accession>
<dbReference type="PANTHER" id="PTHR10338">
    <property type="entry name" value="INTER-ALPHA-TRYPSIN INHIBITOR HEAVY CHAIN FAMILY MEMBER"/>
    <property type="match status" value="1"/>
</dbReference>
<dbReference type="Proteomes" id="UP001221898">
    <property type="component" value="Unassembled WGS sequence"/>
</dbReference>
<organism evidence="2 3">
    <name type="scientific">Aldrovandia affinis</name>
    <dbReference type="NCBI Taxonomy" id="143900"/>
    <lineage>
        <taxon>Eukaryota</taxon>
        <taxon>Metazoa</taxon>
        <taxon>Chordata</taxon>
        <taxon>Craniata</taxon>
        <taxon>Vertebrata</taxon>
        <taxon>Euteleostomi</taxon>
        <taxon>Actinopterygii</taxon>
        <taxon>Neopterygii</taxon>
        <taxon>Teleostei</taxon>
        <taxon>Notacanthiformes</taxon>
        <taxon>Halosauridae</taxon>
        <taxon>Aldrovandia</taxon>
    </lineage>
</organism>
<dbReference type="AlphaFoldDB" id="A0AAD7W5I5"/>
<keyword evidence="3" id="KW-1185">Reference proteome</keyword>
<dbReference type="Pfam" id="PF06668">
    <property type="entry name" value="ITI_HC_C"/>
    <property type="match status" value="1"/>
</dbReference>
<sequence>MDVCFNIDSEPGHILNLVSDFETGVVVNGQLIGAKQMEDKKLHTYFGTITVSYKPQGIRVDASTEHIILNDGKGNHTLSWAATATATLSSVKVSIVKDTQMTVTVNEKISVMVLLHRVWKKNPVSVDFLGLYIPNENKYSPGVHGLIGDFSNEPEVKVYNFHEGADPMKMQATMEVKGNKLAVTRGWQKDYRKDRKRGSDVFCWFIHNSGKGFIDGHYKNYIVPQLDSFYQQH</sequence>
<gene>
    <name evidence="2" type="ORF">AAFF_G00200850</name>
</gene>
<evidence type="ECO:0000313" key="3">
    <source>
        <dbReference type="Proteomes" id="UP001221898"/>
    </source>
</evidence>